<dbReference type="AlphaFoldDB" id="A0A084IP77"/>
<evidence type="ECO:0000313" key="7">
    <source>
        <dbReference type="EMBL" id="KEZ78511.1"/>
    </source>
</evidence>
<dbReference type="Proteomes" id="UP000028302">
    <property type="component" value="Unassembled WGS sequence"/>
</dbReference>
<sequence length="314" mass="33407">MADEHQPVLLEAALAALAVRPDGTYIDATFGRGGHTAAMLDRLGPAGRVIAFDQDPDAERHARALAAADERLVFVRASFADMADVLAQHDIRDVDGVLFDLGVSSPQFDVAERGFSFRHAGPLDMRMNPDAGAPLSEWLATASHGEIARVIKTLGEEPMAGRIAGAILEAREAGRLTDTAALAALIKSAIPARVAAGKRVHPATRTFQAFRMHINDELGALDAGLAAGLSALAPGGRLVVISFHSLEDRRVKRFFRHQARPPQPELPMAPAVEPALRLIGKPVTASESELAANPRARSAIMRAAERTTAEEVAP</sequence>
<dbReference type="PATRIC" id="fig|1304275.5.peg.972"/>
<dbReference type="GO" id="GO:0071424">
    <property type="term" value="F:rRNA (cytosine-N4-)-methyltransferase activity"/>
    <property type="evidence" value="ECO:0007669"/>
    <property type="project" value="UniProtKB-UniRule"/>
</dbReference>
<comment type="function">
    <text evidence="6">Specifically methylates the N4 position of cytidine in position 1402 (C1402) of 16S rRNA.</text>
</comment>
<feature type="binding site" evidence="6">
    <location>
        <position position="53"/>
    </location>
    <ligand>
        <name>S-adenosyl-L-methionine</name>
        <dbReference type="ChEBI" id="CHEBI:59789"/>
    </ligand>
</feature>
<comment type="similarity">
    <text evidence="1 6">Belongs to the methyltransferase superfamily. RsmH family.</text>
</comment>
<dbReference type="HAMAP" id="MF_01007">
    <property type="entry name" value="16SrRNA_methyltr_H"/>
    <property type="match status" value="1"/>
</dbReference>
<dbReference type="PANTHER" id="PTHR11265">
    <property type="entry name" value="S-ADENOSYL-METHYLTRANSFERASE MRAW"/>
    <property type="match status" value="1"/>
</dbReference>
<dbReference type="STRING" id="1304275.C41B8_04746"/>
<dbReference type="InterPro" id="IPR029063">
    <property type="entry name" value="SAM-dependent_MTases_sf"/>
</dbReference>
<comment type="subcellular location">
    <subcellularLocation>
        <location evidence="6">Cytoplasm</location>
    </subcellularLocation>
</comment>
<dbReference type="InterPro" id="IPR023397">
    <property type="entry name" value="SAM-dep_MeTrfase_MraW_recog"/>
</dbReference>
<dbReference type="Gene3D" id="3.40.50.150">
    <property type="entry name" value="Vaccinia Virus protein VP39"/>
    <property type="match status" value="1"/>
</dbReference>
<reference evidence="7 8" key="1">
    <citation type="submission" date="2013-03" db="EMBL/GenBank/DDBJ databases">
        <title>Salinisphaera hydrothermalis C41B8 Genome Sequencing.</title>
        <authorList>
            <person name="Li C."/>
            <person name="Lai Q."/>
            <person name="Shao Z."/>
        </authorList>
    </citation>
    <scope>NUCLEOTIDE SEQUENCE [LARGE SCALE GENOMIC DNA]</scope>
    <source>
        <strain evidence="7 8">C41B8</strain>
    </source>
</reference>
<keyword evidence="5 6" id="KW-0949">S-adenosyl-L-methionine</keyword>
<keyword evidence="6" id="KW-0963">Cytoplasm</keyword>
<gene>
    <name evidence="6" type="primary">rsmH</name>
    <name evidence="7" type="ORF">C41B8_04746</name>
</gene>
<dbReference type="InterPro" id="IPR002903">
    <property type="entry name" value="RsmH"/>
</dbReference>
<organism evidence="7 8">
    <name type="scientific">Salinisphaera hydrothermalis (strain C41B8)</name>
    <dbReference type="NCBI Taxonomy" id="1304275"/>
    <lineage>
        <taxon>Bacteria</taxon>
        <taxon>Pseudomonadati</taxon>
        <taxon>Pseudomonadota</taxon>
        <taxon>Gammaproteobacteria</taxon>
        <taxon>Salinisphaerales</taxon>
        <taxon>Salinisphaeraceae</taxon>
        <taxon>Salinisphaera</taxon>
    </lineage>
</organism>
<dbReference type="PANTHER" id="PTHR11265:SF0">
    <property type="entry name" value="12S RRNA N4-METHYLCYTIDINE METHYLTRANSFERASE"/>
    <property type="match status" value="1"/>
</dbReference>
<accession>A0A084IP77</accession>
<evidence type="ECO:0000256" key="4">
    <source>
        <dbReference type="ARBA" id="ARBA00022679"/>
    </source>
</evidence>
<dbReference type="GO" id="GO:0070475">
    <property type="term" value="P:rRNA base methylation"/>
    <property type="evidence" value="ECO:0007669"/>
    <property type="project" value="UniProtKB-UniRule"/>
</dbReference>
<evidence type="ECO:0000256" key="1">
    <source>
        <dbReference type="ARBA" id="ARBA00010396"/>
    </source>
</evidence>
<dbReference type="OrthoDB" id="9806637at2"/>
<evidence type="ECO:0000256" key="2">
    <source>
        <dbReference type="ARBA" id="ARBA00022552"/>
    </source>
</evidence>
<dbReference type="EMBL" id="APNK01000004">
    <property type="protein sequence ID" value="KEZ78511.1"/>
    <property type="molecule type" value="Genomic_DNA"/>
</dbReference>
<feature type="binding site" evidence="6">
    <location>
        <position position="107"/>
    </location>
    <ligand>
        <name>S-adenosyl-L-methionine</name>
        <dbReference type="ChEBI" id="CHEBI:59789"/>
    </ligand>
</feature>
<dbReference type="SUPFAM" id="SSF53335">
    <property type="entry name" value="S-adenosyl-L-methionine-dependent methyltransferases"/>
    <property type="match status" value="1"/>
</dbReference>
<feature type="binding site" evidence="6">
    <location>
        <begin position="33"/>
        <end position="35"/>
    </location>
    <ligand>
        <name>S-adenosyl-L-methionine</name>
        <dbReference type="ChEBI" id="CHEBI:59789"/>
    </ligand>
</feature>
<dbReference type="NCBIfam" id="TIGR00006">
    <property type="entry name" value="16S rRNA (cytosine(1402)-N(4))-methyltransferase RsmH"/>
    <property type="match status" value="1"/>
</dbReference>
<keyword evidence="2 6" id="KW-0698">rRNA processing</keyword>
<evidence type="ECO:0000313" key="8">
    <source>
        <dbReference type="Proteomes" id="UP000028302"/>
    </source>
</evidence>
<keyword evidence="3 6" id="KW-0489">Methyltransferase</keyword>
<feature type="binding site" evidence="6">
    <location>
        <position position="100"/>
    </location>
    <ligand>
        <name>S-adenosyl-L-methionine</name>
        <dbReference type="ChEBI" id="CHEBI:59789"/>
    </ligand>
</feature>
<keyword evidence="8" id="KW-1185">Reference proteome</keyword>
<dbReference type="RefSeq" id="WP_037334787.1">
    <property type="nucleotide sequence ID" value="NZ_APNK01000004.1"/>
</dbReference>
<dbReference type="Pfam" id="PF01795">
    <property type="entry name" value="Methyltransf_5"/>
    <property type="match status" value="1"/>
</dbReference>
<keyword evidence="4 6" id="KW-0808">Transferase</keyword>
<dbReference type="Gene3D" id="1.10.150.170">
    <property type="entry name" value="Putative methyltransferase TM0872, insert domain"/>
    <property type="match status" value="1"/>
</dbReference>
<dbReference type="GO" id="GO:0005737">
    <property type="term" value="C:cytoplasm"/>
    <property type="evidence" value="ECO:0007669"/>
    <property type="project" value="UniProtKB-SubCell"/>
</dbReference>
<dbReference type="SUPFAM" id="SSF81799">
    <property type="entry name" value="Putative methyltransferase TM0872, insert domain"/>
    <property type="match status" value="1"/>
</dbReference>
<evidence type="ECO:0000256" key="5">
    <source>
        <dbReference type="ARBA" id="ARBA00022691"/>
    </source>
</evidence>
<proteinExistence type="inferred from homology"/>
<comment type="caution">
    <text evidence="7">The sequence shown here is derived from an EMBL/GenBank/DDBJ whole genome shotgun (WGS) entry which is preliminary data.</text>
</comment>
<evidence type="ECO:0000256" key="6">
    <source>
        <dbReference type="HAMAP-Rule" id="MF_01007"/>
    </source>
</evidence>
<dbReference type="EC" id="2.1.1.199" evidence="6"/>
<comment type="catalytic activity">
    <reaction evidence="6">
        <text>cytidine(1402) in 16S rRNA + S-adenosyl-L-methionine = N(4)-methylcytidine(1402) in 16S rRNA + S-adenosyl-L-homocysteine + H(+)</text>
        <dbReference type="Rhea" id="RHEA:42928"/>
        <dbReference type="Rhea" id="RHEA-COMP:10286"/>
        <dbReference type="Rhea" id="RHEA-COMP:10287"/>
        <dbReference type="ChEBI" id="CHEBI:15378"/>
        <dbReference type="ChEBI" id="CHEBI:57856"/>
        <dbReference type="ChEBI" id="CHEBI:59789"/>
        <dbReference type="ChEBI" id="CHEBI:74506"/>
        <dbReference type="ChEBI" id="CHEBI:82748"/>
        <dbReference type="EC" id="2.1.1.199"/>
    </reaction>
</comment>
<protein>
    <recommendedName>
        <fullName evidence="6">Ribosomal RNA small subunit methyltransferase H</fullName>
        <ecNumber evidence="6">2.1.1.199</ecNumber>
    </recommendedName>
    <alternativeName>
        <fullName evidence="6">16S rRNA m(4)C1402 methyltransferase</fullName>
    </alternativeName>
    <alternativeName>
        <fullName evidence="6">rRNA (cytosine-N(4)-)-methyltransferase RsmH</fullName>
    </alternativeName>
</protein>
<evidence type="ECO:0000256" key="3">
    <source>
        <dbReference type="ARBA" id="ARBA00022603"/>
    </source>
</evidence>
<dbReference type="eggNOG" id="COG0275">
    <property type="taxonomic scope" value="Bacteria"/>
</dbReference>
<dbReference type="PIRSF" id="PIRSF004486">
    <property type="entry name" value="MraW"/>
    <property type="match status" value="1"/>
</dbReference>
<feature type="binding site" evidence="6">
    <location>
        <position position="79"/>
    </location>
    <ligand>
        <name>S-adenosyl-L-methionine</name>
        <dbReference type="ChEBI" id="CHEBI:59789"/>
    </ligand>
</feature>
<name>A0A084IP77_SALHC</name>